<dbReference type="Proteomes" id="UP000013280">
    <property type="component" value="Unassembled WGS sequence"/>
</dbReference>
<feature type="region of interest" description="Disordered" evidence="1">
    <location>
        <begin position="18"/>
        <end position="69"/>
    </location>
</feature>
<feature type="compositionally biased region" description="Acidic residues" evidence="1">
    <location>
        <begin position="39"/>
        <end position="55"/>
    </location>
</feature>
<feature type="compositionally biased region" description="Basic and acidic residues" evidence="1">
    <location>
        <begin position="129"/>
        <end position="148"/>
    </location>
</feature>
<reference evidence="2 3" key="1">
    <citation type="journal article" date="2013" name="Genome Announc.">
        <title>Draft Genome Sequence for Ralstonia sp. Strain OR214, a Bacterium with Potential for Bioremediation.</title>
        <authorList>
            <person name="Utturkar S.M."/>
            <person name="Bollmann A."/>
            <person name="Brzoska R.M."/>
            <person name="Klingeman D.M."/>
            <person name="Epstein S.E."/>
            <person name="Palumbo A.V."/>
            <person name="Brown S.D."/>
        </authorList>
    </citation>
    <scope>NUCLEOTIDE SEQUENCE [LARGE SCALE GENOMIC DNA]</scope>
    <source>
        <strain evidence="2 3">OR214</strain>
    </source>
</reference>
<comment type="caution">
    <text evidence="2">The sequence shown here is derived from an EMBL/GenBank/DDBJ whole genome shotgun (WGS) entry which is preliminary data.</text>
</comment>
<evidence type="ECO:0000256" key="1">
    <source>
        <dbReference type="SAM" id="MobiDB-lite"/>
    </source>
</evidence>
<dbReference type="PATRIC" id="fig|1264675.3.peg.2415"/>
<feature type="region of interest" description="Disordered" evidence="1">
    <location>
        <begin position="202"/>
        <end position="246"/>
    </location>
</feature>
<organism evidence="2 3">
    <name type="scientific">Ralstonia pickettii OR214</name>
    <dbReference type="NCBI Taxonomy" id="1264675"/>
    <lineage>
        <taxon>Bacteria</taxon>
        <taxon>Pseudomonadati</taxon>
        <taxon>Pseudomonadota</taxon>
        <taxon>Betaproteobacteria</taxon>
        <taxon>Burkholderiales</taxon>
        <taxon>Burkholderiaceae</taxon>
        <taxon>Ralstonia</taxon>
    </lineage>
</organism>
<gene>
    <name evidence="2" type="ORF">OR214_02484</name>
</gene>
<dbReference type="AlphaFoldDB" id="R0DVI8"/>
<sequence length="246" mass="27646">MKKYASKLLRFLLARVVDDDAGDPPVDPPADIGALGDGSGDDLDDPIGDLVDDEPTPPVSARRGDDSRERLARLEAEVEAAKRYADNLRNSQPAPSPQADPEFQREEERLRASDLTDLERWQIQSNRTLRENKRQAEEALRHAQDVSDRAQFQSKFQSDPRRSKYADRIEQELTTLRQRGQNAPREALYYFMLGKDIAEGKLKAKPKAPPADLPRGRTPGAKTDVTARGGKNEHQKRAERLANINI</sequence>
<name>R0DVI8_RALPI</name>
<dbReference type="RefSeq" id="WP_004630959.1">
    <property type="nucleotide sequence ID" value="NZ_APMQ01000006.1"/>
</dbReference>
<feature type="compositionally biased region" description="Basic and acidic residues" evidence="1">
    <location>
        <begin position="230"/>
        <end position="240"/>
    </location>
</feature>
<accession>R0DVI8</accession>
<proteinExistence type="predicted"/>
<evidence type="ECO:0000313" key="2">
    <source>
        <dbReference type="EMBL" id="ENZ77483.1"/>
    </source>
</evidence>
<dbReference type="EMBL" id="APMQ01000006">
    <property type="protein sequence ID" value="ENZ77483.1"/>
    <property type="molecule type" value="Genomic_DNA"/>
</dbReference>
<feature type="region of interest" description="Disordered" evidence="1">
    <location>
        <begin position="82"/>
        <end position="111"/>
    </location>
</feature>
<evidence type="ECO:0000313" key="3">
    <source>
        <dbReference type="Proteomes" id="UP000013280"/>
    </source>
</evidence>
<feature type="compositionally biased region" description="Basic and acidic residues" evidence="1">
    <location>
        <begin position="102"/>
        <end position="111"/>
    </location>
</feature>
<feature type="region of interest" description="Disordered" evidence="1">
    <location>
        <begin position="129"/>
        <end position="164"/>
    </location>
</feature>
<protein>
    <submittedName>
        <fullName evidence="2">Uncharacterized protein</fullName>
    </submittedName>
</protein>